<feature type="transmembrane region" description="Helical" evidence="1">
    <location>
        <begin position="23"/>
        <end position="43"/>
    </location>
</feature>
<keyword evidence="1" id="KW-1133">Transmembrane helix</keyword>
<evidence type="ECO:0000313" key="3">
    <source>
        <dbReference type="Proteomes" id="UP000029121"/>
    </source>
</evidence>
<keyword evidence="1" id="KW-0472">Membrane</keyword>
<sequence length="110" mass="12566">MTTHVFVPRERHGNNRTRWDKNFLNMCSFFFFFLFFVSFQIGLSSSASSSSVGFSRRHFVVSPSPPSRKALSYSTTTTTTATFRGPLRRVDDIYGDDKRVVHTGPNPLHN</sequence>
<dbReference type="Proteomes" id="UP000029121">
    <property type="component" value="Unassembled WGS sequence"/>
</dbReference>
<dbReference type="PANTHER" id="PTHR34545:SF9">
    <property type="entry name" value="CLAVATA3_ESR (CLE)-RELATED PROTEIN 17"/>
    <property type="match status" value="1"/>
</dbReference>
<dbReference type="GO" id="GO:0048731">
    <property type="term" value="P:system development"/>
    <property type="evidence" value="ECO:0007669"/>
    <property type="project" value="InterPro"/>
</dbReference>
<name>R0IGI0_9BRAS</name>
<accession>R0IGI0</accession>
<dbReference type="EMBL" id="KB870806">
    <property type="protein sequence ID" value="EOA35923.1"/>
    <property type="molecule type" value="Genomic_DNA"/>
</dbReference>
<dbReference type="InterPro" id="IPR033249">
    <property type="entry name" value="CLE_plant"/>
</dbReference>
<evidence type="ECO:0000313" key="2">
    <source>
        <dbReference type="EMBL" id="EOA35923.1"/>
    </source>
</evidence>
<dbReference type="AlphaFoldDB" id="R0IGI0"/>
<evidence type="ECO:0000256" key="1">
    <source>
        <dbReference type="SAM" id="Phobius"/>
    </source>
</evidence>
<proteinExistence type="predicted"/>
<reference evidence="3" key="1">
    <citation type="journal article" date="2013" name="Nat. Genet.">
        <title>The Capsella rubella genome and the genomic consequences of rapid mating system evolution.</title>
        <authorList>
            <person name="Slotte T."/>
            <person name="Hazzouri K.M."/>
            <person name="Agren J.A."/>
            <person name="Koenig D."/>
            <person name="Maumus F."/>
            <person name="Guo Y.L."/>
            <person name="Steige K."/>
            <person name="Platts A.E."/>
            <person name="Escobar J.S."/>
            <person name="Newman L.K."/>
            <person name="Wang W."/>
            <person name="Mandakova T."/>
            <person name="Vello E."/>
            <person name="Smith L.M."/>
            <person name="Henz S.R."/>
            <person name="Steffen J."/>
            <person name="Takuno S."/>
            <person name="Brandvain Y."/>
            <person name="Coop G."/>
            <person name="Andolfatto P."/>
            <person name="Hu T.T."/>
            <person name="Blanchette M."/>
            <person name="Clark R.M."/>
            <person name="Quesneville H."/>
            <person name="Nordborg M."/>
            <person name="Gaut B.S."/>
            <person name="Lysak M.A."/>
            <person name="Jenkins J."/>
            <person name="Grimwood J."/>
            <person name="Chapman J."/>
            <person name="Prochnik S."/>
            <person name="Shu S."/>
            <person name="Rokhsar D."/>
            <person name="Schmutz J."/>
            <person name="Weigel D."/>
            <person name="Wright S.I."/>
        </authorList>
    </citation>
    <scope>NUCLEOTIDE SEQUENCE [LARGE SCALE GENOMIC DNA]</scope>
    <source>
        <strain evidence="3">cv. Monte Gargano</strain>
    </source>
</reference>
<dbReference type="PANTHER" id="PTHR34545">
    <property type="entry name" value="CLAVATA3/ESR (CLE)-RELATED PROTEIN 22"/>
    <property type="match status" value="1"/>
</dbReference>
<gene>
    <name evidence="2" type="ORF">CARUB_v10021181mg</name>
</gene>
<organism evidence="2 3">
    <name type="scientific">Capsella rubella</name>
    <dbReference type="NCBI Taxonomy" id="81985"/>
    <lineage>
        <taxon>Eukaryota</taxon>
        <taxon>Viridiplantae</taxon>
        <taxon>Streptophyta</taxon>
        <taxon>Embryophyta</taxon>
        <taxon>Tracheophyta</taxon>
        <taxon>Spermatophyta</taxon>
        <taxon>Magnoliopsida</taxon>
        <taxon>eudicotyledons</taxon>
        <taxon>Gunneridae</taxon>
        <taxon>Pentapetalae</taxon>
        <taxon>rosids</taxon>
        <taxon>malvids</taxon>
        <taxon>Brassicales</taxon>
        <taxon>Brassicaceae</taxon>
        <taxon>Camelineae</taxon>
        <taxon>Capsella</taxon>
    </lineage>
</organism>
<keyword evidence="3" id="KW-1185">Reference proteome</keyword>
<dbReference type="STRING" id="81985.R0IGI0"/>
<protein>
    <submittedName>
        <fullName evidence="2">Uncharacterized protein</fullName>
    </submittedName>
</protein>
<keyword evidence="1" id="KW-0812">Transmembrane</keyword>